<comment type="caution">
    <text evidence="1">The sequence shown here is derived from an EMBL/GenBank/DDBJ whole genome shotgun (WGS) entry which is preliminary data.</text>
</comment>
<dbReference type="AlphaFoldDB" id="A0A5J5E7M2"/>
<evidence type="ECO:0000313" key="1">
    <source>
        <dbReference type="EMBL" id="KAA8825148.1"/>
    </source>
</evidence>
<protein>
    <submittedName>
        <fullName evidence="1">Uncharacterized protein</fullName>
    </submittedName>
</protein>
<dbReference type="RefSeq" id="WP_140462393.1">
    <property type="nucleotide sequence ID" value="NZ_RZUG01000011.1"/>
</dbReference>
<organism evidence="1 2">
    <name type="scientific">Bifidobacterium reuteri</name>
    <dbReference type="NCBI Taxonomy" id="983706"/>
    <lineage>
        <taxon>Bacteria</taxon>
        <taxon>Bacillati</taxon>
        <taxon>Actinomycetota</taxon>
        <taxon>Actinomycetes</taxon>
        <taxon>Bifidobacteriales</taxon>
        <taxon>Bifidobacteriaceae</taxon>
        <taxon>Bifidobacterium</taxon>
    </lineage>
</organism>
<dbReference type="EMBL" id="RZUG01000011">
    <property type="protein sequence ID" value="KAA8825148.1"/>
    <property type="molecule type" value="Genomic_DNA"/>
</dbReference>
<accession>A0A5J5E7M2</accession>
<evidence type="ECO:0000313" key="2">
    <source>
        <dbReference type="Proteomes" id="UP000326251"/>
    </source>
</evidence>
<reference evidence="1 2" key="1">
    <citation type="journal article" date="2019" name="Syst. Appl. Microbiol.">
        <title>Characterization of Bifidobacterium species in feaces of the Egyptian fruit bat: Description of B. vespertilionis sp. nov. and B. rousetti sp. nov.</title>
        <authorList>
            <person name="Modesto M."/>
            <person name="Satti M."/>
            <person name="Watanabe K."/>
            <person name="Puglisi E."/>
            <person name="Morelli L."/>
            <person name="Huang C.-H."/>
            <person name="Liou J.-S."/>
            <person name="Miyashita M."/>
            <person name="Tamura T."/>
            <person name="Saito S."/>
            <person name="Mori K."/>
            <person name="Huang L."/>
            <person name="Sciavilla P."/>
            <person name="Sandri C."/>
            <person name="Spiezio C."/>
            <person name="Vitali F."/>
            <person name="Cavalieri D."/>
            <person name="Perpetuini G."/>
            <person name="Tofalo R."/>
            <person name="Bonetti A."/>
            <person name="Arita M."/>
            <person name="Mattarelli P."/>
        </authorList>
    </citation>
    <scope>NUCLEOTIDE SEQUENCE [LARGE SCALE GENOMIC DNA]</scope>
    <source>
        <strain evidence="1 2">RST19</strain>
    </source>
</reference>
<dbReference type="Proteomes" id="UP000326251">
    <property type="component" value="Unassembled WGS sequence"/>
</dbReference>
<gene>
    <name evidence="1" type="ORF">EMO92_06935</name>
</gene>
<name>A0A5J5E7M2_9BIFI</name>
<sequence>MSDSLEIREPSKYERMASHIVRATRDQVLTTKTNFTTIAESLGLVRQTVSKRLDSDDLPLSMFLAAQLESGGDPAAVIAQATGSQALAGKEAE</sequence>
<proteinExistence type="predicted"/>